<evidence type="ECO:0000313" key="8">
    <source>
        <dbReference type="EMBL" id="CAB4784699.1"/>
    </source>
</evidence>
<evidence type="ECO:0000313" key="10">
    <source>
        <dbReference type="EMBL" id="CAB4960295.1"/>
    </source>
</evidence>
<feature type="compositionally biased region" description="Low complexity" evidence="1">
    <location>
        <begin position="71"/>
        <end position="82"/>
    </location>
</feature>
<accession>A0A6J7VEI6</accession>
<dbReference type="EMBL" id="CAFAAM010000201">
    <property type="protein sequence ID" value="CAB4813785.1"/>
    <property type="molecule type" value="Genomic_DNA"/>
</dbReference>
<dbReference type="AlphaFoldDB" id="A0A6J7VEI6"/>
<feature type="domain" description="DUF4232" evidence="2">
    <location>
        <begin position="2"/>
        <end position="122"/>
    </location>
</feature>
<feature type="compositionally biased region" description="Polar residues" evidence="1">
    <location>
        <begin position="44"/>
        <end position="53"/>
    </location>
</feature>
<dbReference type="EMBL" id="CAESAL010000054">
    <property type="protein sequence ID" value="CAB4344439.1"/>
    <property type="molecule type" value="Genomic_DNA"/>
</dbReference>
<dbReference type="EMBL" id="CAFAAD010000014">
    <property type="protein sequence ID" value="CAB4784699.1"/>
    <property type="molecule type" value="Genomic_DNA"/>
</dbReference>
<dbReference type="Pfam" id="PF14016">
    <property type="entry name" value="DUF4232"/>
    <property type="match status" value="1"/>
</dbReference>
<sequence>MADQLKGSVGETQSGAGQRYTALILTNTSTKVCDMRGFPGVSLLDSSSKQIGQPASRDGNEGPTLTLQPGASASTTLHTSASGMGAACEPASAQIKVYPPDNTASLSIAATYTACGGFKVSTLVAGTTGS</sequence>
<evidence type="ECO:0000313" key="7">
    <source>
        <dbReference type="EMBL" id="CAB4700719.1"/>
    </source>
</evidence>
<dbReference type="EMBL" id="CAEZTY010000015">
    <property type="protein sequence ID" value="CAB4580829.1"/>
    <property type="molecule type" value="Genomic_DNA"/>
</dbReference>
<evidence type="ECO:0000313" key="5">
    <source>
        <dbReference type="EMBL" id="CAB4580829.1"/>
    </source>
</evidence>
<evidence type="ECO:0000313" key="4">
    <source>
        <dbReference type="EMBL" id="CAB4371580.1"/>
    </source>
</evidence>
<evidence type="ECO:0000313" key="9">
    <source>
        <dbReference type="EMBL" id="CAB4813785.1"/>
    </source>
</evidence>
<feature type="region of interest" description="Disordered" evidence="1">
    <location>
        <begin position="44"/>
        <end position="83"/>
    </location>
</feature>
<dbReference type="EMBL" id="CAEZVC010000021">
    <property type="protein sequence ID" value="CAB4618200.1"/>
    <property type="molecule type" value="Genomic_DNA"/>
</dbReference>
<evidence type="ECO:0000313" key="3">
    <source>
        <dbReference type="EMBL" id="CAB4344439.1"/>
    </source>
</evidence>
<gene>
    <name evidence="5" type="ORF">UFOPK1762_00599</name>
    <name evidence="6" type="ORF">UFOPK1906_00536</name>
    <name evidence="7" type="ORF">UFOPK2624_00530</name>
    <name evidence="8" type="ORF">UFOPK2969_00329</name>
    <name evidence="9" type="ORF">UFOPK3010_01309</name>
    <name evidence="3" type="ORF">UFOPK3331_01363</name>
    <name evidence="10" type="ORF">UFOPK3785_01434</name>
    <name evidence="4" type="ORF">UFOPK4201_00920</name>
    <name evidence="11" type="ORF">UFOPK4371_00666</name>
</gene>
<dbReference type="EMBL" id="CAEUNJ010000033">
    <property type="protein sequence ID" value="CAB4371580.1"/>
    <property type="molecule type" value="Genomic_DNA"/>
</dbReference>
<evidence type="ECO:0000313" key="6">
    <source>
        <dbReference type="EMBL" id="CAB4618200.1"/>
    </source>
</evidence>
<name>A0A6J7VEI6_9ZZZZ</name>
<organism evidence="11">
    <name type="scientific">freshwater metagenome</name>
    <dbReference type="NCBI Taxonomy" id="449393"/>
    <lineage>
        <taxon>unclassified sequences</taxon>
        <taxon>metagenomes</taxon>
        <taxon>ecological metagenomes</taxon>
    </lineage>
</organism>
<evidence type="ECO:0000259" key="2">
    <source>
        <dbReference type="Pfam" id="PF14016"/>
    </source>
</evidence>
<evidence type="ECO:0000313" key="11">
    <source>
        <dbReference type="EMBL" id="CAB5076149.1"/>
    </source>
</evidence>
<dbReference type="InterPro" id="IPR025326">
    <property type="entry name" value="DUF4232"/>
</dbReference>
<dbReference type="EMBL" id="CAFBRD010000026">
    <property type="protein sequence ID" value="CAB5076149.1"/>
    <property type="molecule type" value="Genomic_DNA"/>
</dbReference>
<protein>
    <submittedName>
        <fullName evidence="11">Unannotated protein</fullName>
    </submittedName>
</protein>
<evidence type="ECO:0000256" key="1">
    <source>
        <dbReference type="SAM" id="MobiDB-lite"/>
    </source>
</evidence>
<dbReference type="EMBL" id="CAFBNJ010000084">
    <property type="protein sequence ID" value="CAB4960295.1"/>
    <property type="molecule type" value="Genomic_DNA"/>
</dbReference>
<dbReference type="EMBL" id="CAEZXY010000014">
    <property type="protein sequence ID" value="CAB4700719.1"/>
    <property type="molecule type" value="Genomic_DNA"/>
</dbReference>
<reference evidence="11" key="1">
    <citation type="submission" date="2020-05" db="EMBL/GenBank/DDBJ databases">
        <authorList>
            <person name="Chiriac C."/>
            <person name="Salcher M."/>
            <person name="Ghai R."/>
            <person name="Kavagutti S V."/>
        </authorList>
    </citation>
    <scope>NUCLEOTIDE SEQUENCE</scope>
</reference>
<proteinExistence type="predicted"/>